<keyword evidence="3" id="KW-1185">Reference proteome</keyword>
<feature type="compositionally biased region" description="Pro residues" evidence="1">
    <location>
        <begin position="167"/>
        <end position="177"/>
    </location>
</feature>
<name>A0ABW2KGD6_9ACTN</name>
<feature type="region of interest" description="Disordered" evidence="1">
    <location>
        <begin position="156"/>
        <end position="195"/>
    </location>
</feature>
<dbReference type="EMBL" id="JBHTBH010000006">
    <property type="protein sequence ID" value="MFC7329041.1"/>
    <property type="molecule type" value="Genomic_DNA"/>
</dbReference>
<evidence type="ECO:0000256" key="1">
    <source>
        <dbReference type="SAM" id="MobiDB-lite"/>
    </source>
</evidence>
<protein>
    <submittedName>
        <fullName evidence="2">Uncharacterized protein</fullName>
    </submittedName>
</protein>
<comment type="caution">
    <text evidence="2">The sequence shown here is derived from an EMBL/GenBank/DDBJ whole genome shotgun (WGS) entry which is preliminary data.</text>
</comment>
<reference evidence="3" key="1">
    <citation type="journal article" date="2019" name="Int. J. Syst. Evol. Microbiol.">
        <title>The Global Catalogue of Microorganisms (GCM) 10K type strain sequencing project: providing services to taxonomists for standard genome sequencing and annotation.</title>
        <authorList>
            <consortium name="The Broad Institute Genomics Platform"/>
            <consortium name="The Broad Institute Genome Sequencing Center for Infectious Disease"/>
            <person name="Wu L."/>
            <person name="Ma J."/>
        </authorList>
    </citation>
    <scope>NUCLEOTIDE SEQUENCE [LARGE SCALE GENOMIC DNA]</scope>
    <source>
        <strain evidence="3">CGMCC 4.7382</strain>
    </source>
</reference>
<evidence type="ECO:0000313" key="3">
    <source>
        <dbReference type="Proteomes" id="UP001596540"/>
    </source>
</evidence>
<dbReference type="RefSeq" id="WP_379871685.1">
    <property type="nucleotide sequence ID" value="NZ_JBHTBH010000006.1"/>
</dbReference>
<proteinExistence type="predicted"/>
<dbReference type="Proteomes" id="UP001596540">
    <property type="component" value="Unassembled WGS sequence"/>
</dbReference>
<organism evidence="2 3">
    <name type="scientific">Marinactinospora rubrisoli</name>
    <dbReference type="NCBI Taxonomy" id="2715399"/>
    <lineage>
        <taxon>Bacteria</taxon>
        <taxon>Bacillati</taxon>
        <taxon>Actinomycetota</taxon>
        <taxon>Actinomycetes</taxon>
        <taxon>Streptosporangiales</taxon>
        <taxon>Nocardiopsidaceae</taxon>
        <taxon>Marinactinospora</taxon>
    </lineage>
</organism>
<accession>A0ABW2KGD6</accession>
<sequence>MVWQTTESDPGTLSARSVAQRLAGDGHSAHLVWNPLSGQVVQLLPATLAAAGQLVCSDSVDRALEGRVCILIRVVGRASRPITDGRLAGLAGILEWLDSWGVARSWPAGPPPDAAAVRGSSAAGVRDWAQGGHFGHSQVPASQAAGPGALDVRRMLGLDVPAQRPDPVAPPPAPEPARPAETGNGAIRPHAATAS</sequence>
<gene>
    <name evidence="2" type="ORF">ACFQRF_14955</name>
</gene>
<evidence type="ECO:0000313" key="2">
    <source>
        <dbReference type="EMBL" id="MFC7329041.1"/>
    </source>
</evidence>